<dbReference type="InterPro" id="IPR000425">
    <property type="entry name" value="MIP"/>
</dbReference>
<feature type="transmembrane region" description="Helical" evidence="11">
    <location>
        <begin position="80"/>
        <end position="100"/>
    </location>
</feature>
<dbReference type="FunFam" id="1.20.1080.10:FF:000014">
    <property type="entry name" value="Aquaporin 1"/>
    <property type="match status" value="1"/>
</dbReference>
<dbReference type="Proteomes" id="UP000323067">
    <property type="component" value="Chromosome vii"/>
</dbReference>
<dbReference type="InterPro" id="IPR023271">
    <property type="entry name" value="Aquaporin-like"/>
</dbReference>
<feature type="transmembrane region" description="Helical" evidence="11">
    <location>
        <begin position="39"/>
        <end position="60"/>
    </location>
</feature>
<keyword evidence="7 11" id="KW-0472">Membrane</keyword>
<dbReference type="OrthoDB" id="3222at2759"/>
<accession>A0A2H4SE65</accession>
<evidence type="ECO:0000313" key="12">
    <source>
        <dbReference type="EMBL" id="ATY61408.1"/>
    </source>
</evidence>
<feature type="transmembrane region" description="Helical" evidence="11">
    <location>
        <begin position="112"/>
        <end position="143"/>
    </location>
</feature>
<proteinExistence type="inferred from homology"/>
<dbReference type="Gene3D" id="1.20.1080.10">
    <property type="entry name" value="Glycerol uptake facilitator protein"/>
    <property type="match status" value="1"/>
</dbReference>
<dbReference type="VEuPathDB" id="FungiDB:CCM_00972"/>
<feature type="region of interest" description="Disordered" evidence="10">
    <location>
        <begin position="282"/>
        <end position="305"/>
    </location>
</feature>
<comment type="subcellular location">
    <subcellularLocation>
        <location evidence="1">Membrane</location>
        <topology evidence="1">Multi-pass membrane protein</topology>
    </subcellularLocation>
</comment>
<dbReference type="InterPro" id="IPR034294">
    <property type="entry name" value="Aquaporin_transptr"/>
</dbReference>
<organism evidence="12 13">
    <name type="scientific">Cordyceps militaris</name>
    <name type="common">Caterpillar fungus</name>
    <name type="synonym">Clavaria militaris</name>
    <dbReference type="NCBI Taxonomy" id="73501"/>
    <lineage>
        <taxon>Eukaryota</taxon>
        <taxon>Fungi</taxon>
        <taxon>Dikarya</taxon>
        <taxon>Ascomycota</taxon>
        <taxon>Pezizomycotina</taxon>
        <taxon>Sordariomycetes</taxon>
        <taxon>Hypocreomycetidae</taxon>
        <taxon>Hypocreales</taxon>
        <taxon>Cordycipitaceae</taxon>
        <taxon>Cordyceps</taxon>
    </lineage>
</organism>
<keyword evidence="5" id="KW-0677">Repeat</keyword>
<keyword evidence="3 9" id="KW-0813">Transport</keyword>
<evidence type="ECO:0000313" key="13">
    <source>
        <dbReference type="Proteomes" id="UP000323067"/>
    </source>
</evidence>
<reference evidence="12 13" key="1">
    <citation type="journal article" date="2017" name="BMC Genomics">
        <title>Chromosome level assembly and secondary metabolite potential of the parasitic fungus Cordyceps militaris.</title>
        <authorList>
            <person name="Kramer G.J."/>
            <person name="Nodwell J.R."/>
        </authorList>
    </citation>
    <scope>NUCLEOTIDE SEQUENCE [LARGE SCALE GENOMIC DNA]</scope>
    <source>
        <strain evidence="12 13">ATCC 34164</strain>
    </source>
</reference>
<evidence type="ECO:0000256" key="7">
    <source>
        <dbReference type="ARBA" id="ARBA00023136"/>
    </source>
</evidence>
<name>A0A2H4SE65_CORMI</name>
<feature type="transmembrane region" description="Helical" evidence="11">
    <location>
        <begin position="194"/>
        <end position="218"/>
    </location>
</feature>
<dbReference type="SUPFAM" id="SSF81338">
    <property type="entry name" value="Aquaporin-like"/>
    <property type="match status" value="1"/>
</dbReference>
<sequence length="305" mass="32319">MAGVVVQDAPNQPEPAIDGNDYSKNSRDHPIPSQYKHTLTVMVGEFCGTFMFLLLAFIGTQAALDNNNPENPKAPLAPASLMYIAASFGTALTVNVWIFYRVTGGMFNPAVTLGLVLVGAVSPLRGVLVVATQIVAGIAAAAVTDGILPGPLGVANTLGDGTSIVRGLFIEMFLTAQLVLTVYFLAVEKHRATFLAPIGIGLAVFIAHICGTNFTGTGINPARSFGPAVVTRFVGYHWIYWLGPVMGSVIAFLLYSFLKWVDYGNANPGQDADDLEMARIRSPASRPTTGEKRPMSRSTGSTAVV</sequence>
<dbReference type="PANTHER" id="PTHR19139:SF199">
    <property type="entry name" value="MIP17260P"/>
    <property type="match status" value="1"/>
</dbReference>
<evidence type="ECO:0000256" key="3">
    <source>
        <dbReference type="ARBA" id="ARBA00022448"/>
    </source>
</evidence>
<keyword evidence="4 9" id="KW-0812">Transmembrane</keyword>
<evidence type="ECO:0000256" key="2">
    <source>
        <dbReference type="ARBA" id="ARBA00006175"/>
    </source>
</evidence>
<dbReference type="EMBL" id="CP023324">
    <property type="protein sequence ID" value="ATY61408.1"/>
    <property type="molecule type" value="Genomic_DNA"/>
</dbReference>
<dbReference type="PANTHER" id="PTHR19139">
    <property type="entry name" value="AQUAPORIN TRANSPORTER"/>
    <property type="match status" value="1"/>
</dbReference>
<comment type="catalytic activity">
    <reaction evidence="8">
        <text>H2O(in) = H2O(out)</text>
        <dbReference type="Rhea" id="RHEA:29667"/>
        <dbReference type="ChEBI" id="CHEBI:15377"/>
    </reaction>
</comment>
<evidence type="ECO:0000256" key="1">
    <source>
        <dbReference type="ARBA" id="ARBA00004141"/>
    </source>
</evidence>
<dbReference type="VEuPathDB" id="FungiDB:A9K55_008728"/>
<evidence type="ECO:0000256" key="8">
    <source>
        <dbReference type="ARBA" id="ARBA00034651"/>
    </source>
</evidence>
<feature type="compositionally biased region" description="Polar residues" evidence="10">
    <location>
        <begin position="296"/>
        <end position="305"/>
    </location>
</feature>
<dbReference type="GO" id="GO:0015250">
    <property type="term" value="F:water channel activity"/>
    <property type="evidence" value="ECO:0007669"/>
    <property type="project" value="TreeGrafter"/>
</dbReference>
<feature type="transmembrane region" description="Helical" evidence="11">
    <location>
        <begin position="163"/>
        <end position="187"/>
    </location>
</feature>
<dbReference type="AlphaFoldDB" id="A0A2H4SE65"/>
<feature type="region of interest" description="Disordered" evidence="10">
    <location>
        <begin position="1"/>
        <end position="29"/>
    </location>
</feature>
<evidence type="ECO:0000256" key="11">
    <source>
        <dbReference type="SAM" id="Phobius"/>
    </source>
</evidence>
<evidence type="ECO:0000256" key="4">
    <source>
        <dbReference type="ARBA" id="ARBA00022692"/>
    </source>
</evidence>
<evidence type="ECO:0000256" key="9">
    <source>
        <dbReference type="RuleBase" id="RU000477"/>
    </source>
</evidence>
<dbReference type="GO" id="GO:0005886">
    <property type="term" value="C:plasma membrane"/>
    <property type="evidence" value="ECO:0007669"/>
    <property type="project" value="TreeGrafter"/>
</dbReference>
<dbReference type="PRINTS" id="PR00783">
    <property type="entry name" value="MINTRINSICP"/>
</dbReference>
<evidence type="ECO:0000256" key="5">
    <source>
        <dbReference type="ARBA" id="ARBA00022737"/>
    </source>
</evidence>
<comment type="similarity">
    <text evidence="2 9">Belongs to the MIP/aquaporin (TC 1.A.8) family.</text>
</comment>
<dbReference type="Pfam" id="PF00230">
    <property type="entry name" value="MIP"/>
    <property type="match status" value="1"/>
</dbReference>
<feature type="transmembrane region" description="Helical" evidence="11">
    <location>
        <begin position="238"/>
        <end position="258"/>
    </location>
</feature>
<evidence type="ECO:0000256" key="10">
    <source>
        <dbReference type="SAM" id="MobiDB-lite"/>
    </source>
</evidence>
<evidence type="ECO:0000256" key="6">
    <source>
        <dbReference type="ARBA" id="ARBA00022989"/>
    </source>
</evidence>
<gene>
    <name evidence="12" type="ORF">A9K55_008728</name>
</gene>
<protein>
    <submittedName>
        <fullName evidence="12">Major intrinsic</fullName>
    </submittedName>
</protein>
<keyword evidence="6 11" id="KW-1133">Transmembrane helix</keyword>